<dbReference type="InterPro" id="IPR037066">
    <property type="entry name" value="Plug_dom_sf"/>
</dbReference>
<evidence type="ECO:0000256" key="3">
    <source>
        <dbReference type="ARBA" id="ARBA00022452"/>
    </source>
</evidence>
<dbReference type="InterPro" id="IPR012910">
    <property type="entry name" value="Plug_dom"/>
</dbReference>
<dbReference type="PANTHER" id="PTHR32552:SF81">
    <property type="entry name" value="TONB-DEPENDENT OUTER MEMBRANE RECEPTOR"/>
    <property type="match status" value="1"/>
</dbReference>
<evidence type="ECO:0000256" key="4">
    <source>
        <dbReference type="ARBA" id="ARBA00022496"/>
    </source>
</evidence>
<dbReference type="Pfam" id="PF07715">
    <property type="entry name" value="Plug"/>
    <property type="match status" value="1"/>
</dbReference>
<sequence>MARSAWRFSEKPAPVYWLPLFFSLGCTTALHGVASAAVSADETHEHAEHEHVSHEHIGHEHVASEPATHHHAAHTAGHGTAQPAGHGAEHDSSAHAGHTPPGDINAREQEDILVHHHRSSKVEAAWKVLRTIPGATNIIDSKDTAKRSNATNADIFKFQPGLYAQAACGGDDLRISSRGSGVQDGVSATRWGIMFFFDGLPITTVAGAVNELMEPLGIQYTEVLRGGSALDMGGTQQGGAINFITKTGYDADRYQARVEAGSFGYVKEQLSSGGVYGKNDYYISVTNSYRGGYQNNTQADSFGINANYGFKFNDSVDTRFFFRYRQTREGYPGYLTRDQIAQDPRQYQKGYSYSHTLEPGSYFIGNKTTVRFDDASKLTVGFDYQNTPMDHRWPAYQLVYGLQNASTMIDYTREDTLFSRHDTTHVGVYTTSILDLYEDIKVAGNAAGVAAYGKYGLRTGDNIAHYNWGGSTTTFHISNEYELFHNFFVTAAGALTYAPRDISISYPTTSSLSTSSLYFQPRAAFRYLINKDFQFYGSVTRGAEPQSNWRYQSGSVFTSGAATGLVSGFTDVKPTTATTFEVGMEGKWLSTDWSLTYYHAAIRNELLTVITPESQATNTTITANATPTTHQGVELSTHSVLYNWSGGVLSLRQAYTYQDNRFNNDPRFGQNRLPGIPEHFYQGQVHLDLKSGPYFAFDTQVSSAVEASYDNNYKSAAYHIFNAQLGYQWPGKHRMVYLDLHNLANTHYATAVIPTYTVKPGTQAATMLPGDGFGIFAGIDIGFN</sequence>
<evidence type="ECO:0000259" key="14">
    <source>
        <dbReference type="Pfam" id="PF00593"/>
    </source>
</evidence>
<evidence type="ECO:0000256" key="6">
    <source>
        <dbReference type="ARBA" id="ARBA00023004"/>
    </source>
</evidence>
<feature type="domain" description="TonB-dependent receptor plug" evidence="15">
    <location>
        <begin position="129"/>
        <end position="240"/>
    </location>
</feature>
<accession>A0ABS3LLN1</accession>
<name>A0ABS3LLN1_9PROT</name>
<keyword evidence="8 12" id="KW-0798">TonB box</keyword>
<protein>
    <submittedName>
        <fullName evidence="16">TonB-dependent receptor</fullName>
    </submittedName>
</protein>
<evidence type="ECO:0000256" key="10">
    <source>
        <dbReference type="ARBA" id="ARBA00023237"/>
    </source>
</evidence>
<keyword evidence="5 11" id="KW-0812">Transmembrane</keyword>
<comment type="similarity">
    <text evidence="11 12">Belongs to the TonB-dependent receptor family.</text>
</comment>
<dbReference type="PROSITE" id="PS51257">
    <property type="entry name" value="PROKAR_LIPOPROTEIN"/>
    <property type="match status" value="1"/>
</dbReference>
<evidence type="ECO:0000313" key="17">
    <source>
        <dbReference type="Proteomes" id="UP000664399"/>
    </source>
</evidence>
<dbReference type="Pfam" id="PF00593">
    <property type="entry name" value="TonB_dep_Rec_b-barrel"/>
    <property type="match status" value="1"/>
</dbReference>
<evidence type="ECO:0000256" key="9">
    <source>
        <dbReference type="ARBA" id="ARBA00023136"/>
    </source>
</evidence>
<keyword evidence="9 11" id="KW-0472">Membrane</keyword>
<feature type="compositionally biased region" description="Low complexity" evidence="13">
    <location>
        <begin position="74"/>
        <end position="86"/>
    </location>
</feature>
<keyword evidence="6" id="KW-0408">Iron</keyword>
<keyword evidence="17" id="KW-1185">Reference proteome</keyword>
<evidence type="ECO:0000259" key="15">
    <source>
        <dbReference type="Pfam" id="PF07715"/>
    </source>
</evidence>
<gene>
    <name evidence="16" type="ORF">J2D75_07270</name>
</gene>
<evidence type="ECO:0000256" key="2">
    <source>
        <dbReference type="ARBA" id="ARBA00022448"/>
    </source>
</evidence>
<keyword evidence="10 11" id="KW-0998">Cell outer membrane</keyword>
<dbReference type="PROSITE" id="PS52016">
    <property type="entry name" value="TONB_DEPENDENT_REC_3"/>
    <property type="match status" value="1"/>
</dbReference>
<proteinExistence type="inferred from homology"/>
<evidence type="ECO:0000256" key="7">
    <source>
        <dbReference type="ARBA" id="ARBA00023065"/>
    </source>
</evidence>
<dbReference type="EMBL" id="JAFVMG010000006">
    <property type="protein sequence ID" value="MBO1328275.1"/>
    <property type="molecule type" value="Genomic_DNA"/>
</dbReference>
<dbReference type="Gene3D" id="2.170.130.10">
    <property type="entry name" value="TonB-dependent receptor, plug domain"/>
    <property type="match status" value="1"/>
</dbReference>
<evidence type="ECO:0000313" key="16">
    <source>
        <dbReference type="EMBL" id="MBO1328275.1"/>
    </source>
</evidence>
<dbReference type="InterPro" id="IPR039426">
    <property type="entry name" value="TonB-dep_rcpt-like"/>
</dbReference>
<comment type="caution">
    <text evidence="16">The sequence shown here is derived from an EMBL/GenBank/DDBJ whole genome shotgun (WGS) entry which is preliminary data.</text>
</comment>
<reference evidence="16 17" key="1">
    <citation type="submission" date="2021-03" db="EMBL/GenBank/DDBJ databases">
        <title>The complete genome sequence of Acetobacter suratthaniensis TBRC 1719.</title>
        <authorList>
            <person name="Charoenyingcharoen P."/>
            <person name="Yukphan P."/>
        </authorList>
    </citation>
    <scope>NUCLEOTIDE SEQUENCE [LARGE SCALE GENOMIC DNA]</scope>
    <source>
        <strain evidence="16 17">TBRC 1719</strain>
    </source>
</reference>
<feature type="domain" description="TonB-dependent receptor-like beta-barrel" evidence="14">
    <location>
        <begin position="280"/>
        <end position="743"/>
    </location>
</feature>
<keyword evidence="3 11" id="KW-1134">Transmembrane beta strand</keyword>
<organism evidence="16 17">
    <name type="scientific">Acetobacter suratthaniensis</name>
    <dbReference type="NCBI Taxonomy" id="1502841"/>
    <lineage>
        <taxon>Bacteria</taxon>
        <taxon>Pseudomonadati</taxon>
        <taxon>Pseudomonadota</taxon>
        <taxon>Alphaproteobacteria</taxon>
        <taxon>Acetobacterales</taxon>
        <taxon>Acetobacteraceae</taxon>
        <taxon>Acetobacter</taxon>
    </lineage>
</organism>
<evidence type="ECO:0000256" key="8">
    <source>
        <dbReference type="ARBA" id="ARBA00023077"/>
    </source>
</evidence>
<feature type="region of interest" description="Disordered" evidence="13">
    <location>
        <begin position="40"/>
        <end position="105"/>
    </location>
</feature>
<dbReference type="SUPFAM" id="SSF56935">
    <property type="entry name" value="Porins"/>
    <property type="match status" value="1"/>
</dbReference>
<dbReference type="PANTHER" id="PTHR32552">
    <property type="entry name" value="FERRICHROME IRON RECEPTOR-RELATED"/>
    <property type="match status" value="1"/>
</dbReference>
<dbReference type="InterPro" id="IPR036942">
    <property type="entry name" value="Beta-barrel_TonB_sf"/>
</dbReference>
<dbReference type="Proteomes" id="UP000664399">
    <property type="component" value="Unassembled WGS sequence"/>
</dbReference>
<dbReference type="InterPro" id="IPR000531">
    <property type="entry name" value="Beta-barrel_TonB"/>
</dbReference>
<feature type="compositionally biased region" description="Basic and acidic residues" evidence="13">
    <location>
        <begin position="41"/>
        <end position="63"/>
    </location>
</feature>
<dbReference type="Gene3D" id="2.40.170.20">
    <property type="entry name" value="TonB-dependent receptor, beta-barrel domain"/>
    <property type="match status" value="1"/>
</dbReference>
<evidence type="ECO:0000256" key="5">
    <source>
        <dbReference type="ARBA" id="ARBA00022692"/>
    </source>
</evidence>
<keyword evidence="4" id="KW-0410">Iron transport</keyword>
<evidence type="ECO:0000256" key="13">
    <source>
        <dbReference type="SAM" id="MobiDB-lite"/>
    </source>
</evidence>
<evidence type="ECO:0000256" key="11">
    <source>
        <dbReference type="PROSITE-ProRule" id="PRU01360"/>
    </source>
</evidence>
<keyword evidence="16" id="KW-0675">Receptor</keyword>
<comment type="subcellular location">
    <subcellularLocation>
        <location evidence="1 11">Cell outer membrane</location>
        <topology evidence="1 11">Multi-pass membrane protein</topology>
    </subcellularLocation>
</comment>
<keyword evidence="7" id="KW-0406">Ion transport</keyword>
<evidence type="ECO:0000256" key="12">
    <source>
        <dbReference type="RuleBase" id="RU003357"/>
    </source>
</evidence>
<evidence type="ECO:0000256" key="1">
    <source>
        <dbReference type="ARBA" id="ARBA00004571"/>
    </source>
</evidence>
<keyword evidence="2 11" id="KW-0813">Transport</keyword>